<dbReference type="EMBL" id="OZ034817">
    <property type="protein sequence ID" value="CAL1383579.1"/>
    <property type="molecule type" value="Genomic_DNA"/>
</dbReference>
<gene>
    <name evidence="1" type="ORF">LTRI10_LOCUS24842</name>
</gene>
<dbReference type="InterPro" id="IPR052343">
    <property type="entry name" value="Retrotransposon-Effector_Assoc"/>
</dbReference>
<dbReference type="PANTHER" id="PTHR46890">
    <property type="entry name" value="NON-LTR RETROLELEMENT REVERSE TRANSCRIPTASE-LIKE PROTEIN-RELATED"/>
    <property type="match status" value="1"/>
</dbReference>
<evidence type="ECO:0008006" key="3">
    <source>
        <dbReference type="Google" id="ProtNLM"/>
    </source>
</evidence>
<evidence type="ECO:0000313" key="1">
    <source>
        <dbReference type="EMBL" id="CAL1383579.1"/>
    </source>
</evidence>
<organism evidence="1 2">
    <name type="scientific">Linum trigynum</name>
    <dbReference type="NCBI Taxonomy" id="586398"/>
    <lineage>
        <taxon>Eukaryota</taxon>
        <taxon>Viridiplantae</taxon>
        <taxon>Streptophyta</taxon>
        <taxon>Embryophyta</taxon>
        <taxon>Tracheophyta</taxon>
        <taxon>Spermatophyta</taxon>
        <taxon>Magnoliopsida</taxon>
        <taxon>eudicotyledons</taxon>
        <taxon>Gunneridae</taxon>
        <taxon>Pentapetalae</taxon>
        <taxon>rosids</taxon>
        <taxon>fabids</taxon>
        <taxon>Malpighiales</taxon>
        <taxon>Linaceae</taxon>
        <taxon>Linum</taxon>
    </lineage>
</organism>
<proteinExistence type="predicted"/>
<dbReference type="AlphaFoldDB" id="A0AAV2ECV0"/>
<evidence type="ECO:0000313" key="2">
    <source>
        <dbReference type="Proteomes" id="UP001497516"/>
    </source>
</evidence>
<name>A0AAV2ECV0_9ROSI</name>
<dbReference type="PANTHER" id="PTHR46890:SF48">
    <property type="entry name" value="RNA-DIRECTED DNA POLYMERASE"/>
    <property type="match status" value="1"/>
</dbReference>
<reference evidence="1 2" key="1">
    <citation type="submission" date="2024-04" db="EMBL/GenBank/DDBJ databases">
        <authorList>
            <person name="Fracassetti M."/>
        </authorList>
    </citation>
    <scope>NUCLEOTIDE SEQUENCE [LARGE SCALE GENOMIC DNA]</scope>
</reference>
<sequence>MGVACIRERLDRALCSQSWVDRFPDTLVKHFTDQGSDHRALLLSDQPYVRTCRPLFRFDARWADNPEVRAMVAYVWQEPVQGTPMFQLWERLKKLRHLLYDWSRAGTTNSLRNIHTLQNEITRIKAIHPINWQEVTSLESELNRQWEAEERYWQQKSRLRWLKRGDQNTSYFHTVTRTRRKKFFVSGLFNDSGDWVTEEKGKAEVAVDFYQLLFTSESQVHNMNKRVVDLPIASNVTPEMNATLTTEVSPAEIRKTIFAMGSKQALGSDGFTGKFFKAYWGIVGESVMVAVGSFFATSRMLRSFNHTWLTLIPKVDQVESMRQLRPISLCQFIYKVITKIMAERLAQILPLIVSDGQNAFIRER</sequence>
<dbReference type="Proteomes" id="UP001497516">
    <property type="component" value="Chromosome 4"/>
</dbReference>
<protein>
    <recommendedName>
        <fullName evidence="3">Reverse transcriptase domain-containing protein</fullName>
    </recommendedName>
</protein>
<keyword evidence="2" id="KW-1185">Reference proteome</keyword>
<accession>A0AAV2ECV0</accession>